<dbReference type="PANTHER" id="PTHR44688:SF16">
    <property type="entry name" value="DNA-BINDING TRANSCRIPTIONAL ACTIVATOR DEVR_DOSR"/>
    <property type="match status" value="1"/>
</dbReference>
<dbReference type="PROSITE" id="PS50110">
    <property type="entry name" value="RESPONSE_REGULATORY"/>
    <property type="match status" value="1"/>
</dbReference>
<keyword evidence="1" id="KW-0805">Transcription regulation</keyword>
<evidence type="ECO:0000256" key="4">
    <source>
        <dbReference type="PROSITE-ProRule" id="PRU00169"/>
    </source>
</evidence>
<keyword evidence="3" id="KW-0804">Transcription</keyword>
<evidence type="ECO:0000313" key="8">
    <source>
        <dbReference type="Proteomes" id="UP000190135"/>
    </source>
</evidence>
<dbReference type="SMART" id="SM00448">
    <property type="entry name" value="REC"/>
    <property type="match status" value="1"/>
</dbReference>
<dbReference type="Gene3D" id="1.10.10.10">
    <property type="entry name" value="Winged helix-like DNA-binding domain superfamily/Winged helix DNA-binding domain"/>
    <property type="match status" value="1"/>
</dbReference>
<accession>A0A1T4NJQ9</accession>
<dbReference type="CDD" id="cd06170">
    <property type="entry name" value="LuxR_C_like"/>
    <property type="match status" value="1"/>
</dbReference>
<dbReference type="RefSeq" id="WP_078707174.1">
    <property type="nucleotide sequence ID" value="NZ_FUXL01000003.1"/>
</dbReference>
<dbReference type="PROSITE" id="PS50043">
    <property type="entry name" value="HTH_LUXR_2"/>
    <property type="match status" value="1"/>
</dbReference>
<dbReference type="PANTHER" id="PTHR44688">
    <property type="entry name" value="DNA-BINDING TRANSCRIPTIONAL ACTIVATOR DEVR_DOSR"/>
    <property type="match status" value="1"/>
</dbReference>
<feature type="domain" description="Response regulatory" evidence="6">
    <location>
        <begin position="6"/>
        <end position="119"/>
    </location>
</feature>
<protein>
    <submittedName>
        <fullName evidence="7">Two component transcriptional regulator, LuxR family</fullName>
    </submittedName>
</protein>
<evidence type="ECO:0000313" key="7">
    <source>
        <dbReference type="EMBL" id="SJZ79257.1"/>
    </source>
</evidence>
<dbReference type="Gene3D" id="3.40.50.2300">
    <property type="match status" value="1"/>
</dbReference>
<sequence>MTNSCLICIVDDDPDVLESTAALLESAGHSTLTYTSPSAFLESDVQECGCLIVDLRMPEMNGLMLQQHLSQRVPDLPCIFISGEGELRVAVEAMKHGAVDFLEKPFAEDDLLTAVQRALERRQAAQEGQAIQCHAAKRISTLSPREQEVLAAVAEGAPSKVIADKFGISRRTVEIHRTNIMRKVGVRNLAELVRLAHQAGSAAGSAPVKM</sequence>
<dbReference type="GO" id="GO:0000160">
    <property type="term" value="P:phosphorelay signal transduction system"/>
    <property type="evidence" value="ECO:0007669"/>
    <property type="project" value="InterPro"/>
</dbReference>
<dbReference type="OrthoDB" id="9782655at2"/>
<feature type="domain" description="HTH luxR-type" evidence="5">
    <location>
        <begin position="135"/>
        <end position="200"/>
    </location>
</feature>
<keyword evidence="4" id="KW-0597">Phosphoprotein</keyword>
<dbReference type="PROSITE" id="PS00622">
    <property type="entry name" value="HTH_LUXR_1"/>
    <property type="match status" value="1"/>
</dbReference>
<gene>
    <name evidence="7" type="ORF">SAMN05428963_10351</name>
</gene>
<dbReference type="AlphaFoldDB" id="A0A1T4NJQ9"/>
<evidence type="ECO:0000259" key="5">
    <source>
        <dbReference type="PROSITE" id="PS50043"/>
    </source>
</evidence>
<keyword evidence="2" id="KW-0238">DNA-binding</keyword>
<dbReference type="EMBL" id="FUXL01000003">
    <property type="protein sequence ID" value="SJZ79257.1"/>
    <property type="molecule type" value="Genomic_DNA"/>
</dbReference>
<evidence type="ECO:0000256" key="2">
    <source>
        <dbReference type="ARBA" id="ARBA00023125"/>
    </source>
</evidence>
<dbReference type="InterPro" id="IPR011006">
    <property type="entry name" value="CheY-like_superfamily"/>
</dbReference>
<dbReference type="Pfam" id="PF00196">
    <property type="entry name" value="GerE"/>
    <property type="match status" value="1"/>
</dbReference>
<evidence type="ECO:0000259" key="6">
    <source>
        <dbReference type="PROSITE" id="PS50110"/>
    </source>
</evidence>
<dbReference type="InterPro" id="IPR036388">
    <property type="entry name" value="WH-like_DNA-bd_sf"/>
</dbReference>
<dbReference type="STRING" id="1365950.SAMN05428963_10351"/>
<name>A0A1T4NJQ9_9HYPH</name>
<dbReference type="GO" id="GO:0006355">
    <property type="term" value="P:regulation of DNA-templated transcription"/>
    <property type="evidence" value="ECO:0007669"/>
    <property type="project" value="InterPro"/>
</dbReference>
<dbReference type="SUPFAM" id="SSF52172">
    <property type="entry name" value="CheY-like"/>
    <property type="match status" value="1"/>
</dbReference>
<dbReference type="PRINTS" id="PR00038">
    <property type="entry name" value="HTHLUXR"/>
</dbReference>
<evidence type="ECO:0000256" key="1">
    <source>
        <dbReference type="ARBA" id="ARBA00023015"/>
    </source>
</evidence>
<dbReference type="SMART" id="SM00421">
    <property type="entry name" value="HTH_LUXR"/>
    <property type="match status" value="1"/>
</dbReference>
<proteinExistence type="predicted"/>
<dbReference type="GO" id="GO:0003677">
    <property type="term" value="F:DNA binding"/>
    <property type="evidence" value="ECO:0007669"/>
    <property type="project" value="UniProtKB-KW"/>
</dbReference>
<organism evidence="7 8">
    <name type="scientific">Consotaella salsifontis</name>
    <dbReference type="NCBI Taxonomy" id="1365950"/>
    <lineage>
        <taxon>Bacteria</taxon>
        <taxon>Pseudomonadati</taxon>
        <taxon>Pseudomonadota</taxon>
        <taxon>Alphaproteobacteria</taxon>
        <taxon>Hyphomicrobiales</taxon>
        <taxon>Aurantimonadaceae</taxon>
        <taxon>Consotaella</taxon>
    </lineage>
</organism>
<dbReference type="InterPro" id="IPR000792">
    <property type="entry name" value="Tscrpt_reg_LuxR_C"/>
</dbReference>
<dbReference type="Proteomes" id="UP000190135">
    <property type="component" value="Unassembled WGS sequence"/>
</dbReference>
<keyword evidence="8" id="KW-1185">Reference proteome</keyword>
<evidence type="ECO:0000256" key="3">
    <source>
        <dbReference type="ARBA" id="ARBA00023163"/>
    </source>
</evidence>
<reference evidence="7 8" key="1">
    <citation type="submission" date="2017-02" db="EMBL/GenBank/DDBJ databases">
        <authorList>
            <person name="Peterson S.W."/>
        </authorList>
    </citation>
    <scope>NUCLEOTIDE SEQUENCE [LARGE SCALE GENOMIC DNA]</scope>
    <source>
        <strain evidence="7 8">USBA 369</strain>
    </source>
</reference>
<dbReference type="Pfam" id="PF00072">
    <property type="entry name" value="Response_reg"/>
    <property type="match status" value="1"/>
</dbReference>
<dbReference type="InterPro" id="IPR001789">
    <property type="entry name" value="Sig_transdc_resp-reg_receiver"/>
</dbReference>
<feature type="modified residue" description="4-aspartylphosphate" evidence="4">
    <location>
        <position position="54"/>
    </location>
</feature>